<sequence>MKINTLSYDKSNIYVTNFKSKKSYLRSANFSVEPIVFFLDFYWIKFSTTNEKYLFTPQIGQIFGTSDSSLTAKEIEKLLKKQ</sequence>
<proteinExistence type="predicted"/>
<evidence type="ECO:0000313" key="2">
    <source>
        <dbReference type="Proteomes" id="UP001303899"/>
    </source>
</evidence>
<gene>
    <name evidence="1" type="ORF">VB776_04080</name>
</gene>
<organism evidence="1 2">
    <name type="scientific">Arcicella gelida</name>
    <dbReference type="NCBI Taxonomy" id="2984195"/>
    <lineage>
        <taxon>Bacteria</taxon>
        <taxon>Pseudomonadati</taxon>
        <taxon>Bacteroidota</taxon>
        <taxon>Cytophagia</taxon>
        <taxon>Cytophagales</taxon>
        <taxon>Flectobacillaceae</taxon>
        <taxon>Arcicella</taxon>
    </lineage>
</organism>
<comment type="caution">
    <text evidence="1">The sequence shown here is derived from an EMBL/GenBank/DDBJ whole genome shotgun (WGS) entry which is preliminary data.</text>
</comment>
<dbReference type="EMBL" id="JAYGIL010000004">
    <property type="protein sequence ID" value="MEA5402081.1"/>
    <property type="molecule type" value="Genomic_DNA"/>
</dbReference>
<accession>A0ABU5S0V1</accession>
<protein>
    <submittedName>
        <fullName evidence="1">Uncharacterized protein</fullName>
    </submittedName>
</protein>
<evidence type="ECO:0000313" key="1">
    <source>
        <dbReference type="EMBL" id="MEA5402081.1"/>
    </source>
</evidence>
<dbReference type="Proteomes" id="UP001303899">
    <property type="component" value="Unassembled WGS sequence"/>
</dbReference>
<reference evidence="1 2" key="1">
    <citation type="submission" date="2023-12" db="EMBL/GenBank/DDBJ databases">
        <title>Novel species of the genus Arcicella isolated from rivers.</title>
        <authorList>
            <person name="Lu H."/>
        </authorList>
    </citation>
    <scope>NUCLEOTIDE SEQUENCE [LARGE SCALE GENOMIC DNA]</scope>
    <source>
        <strain evidence="1 2">DC2W</strain>
    </source>
</reference>
<keyword evidence="2" id="KW-1185">Reference proteome</keyword>
<name>A0ABU5S0V1_9BACT</name>
<dbReference type="RefSeq" id="WP_323326286.1">
    <property type="nucleotide sequence ID" value="NZ_JAYGIL010000004.1"/>
</dbReference>